<keyword evidence="9" id="KW-1185">Reference proteome</keyword>
<dbReference type="OrthoDB" id="3364529at2759"/>
<dbReference type="Proteomes" id="UP000281549">
    <property type="component" value="Unassembled WGS sequence"/>
</dbReference>
<evidence type="ECO:0000256" key="5">
    <source>
        <dbReference type="ARBA" id="ARBA00038167"/>
    </source>
</evidence>
<dbReference type="SUPFAM" id="SSF64356">
    <property type="entry name" value="SNARE-like"/>
    <property type="match status" value="1"/>
</dbReference>
<dbReference type="PANTHER" id="PTHR23249:SF16">
    <property type="entry name" value="TRAFFICKING PROTEIN PARTICLE COMPLEX SUBUNIT 1"/>
    <property type="match status" value="1"/>
</dbReference>
<dbReference type="PANTHER" id="PTHR23249">
    <property type="entry name" value="TRAFFICKING PROTEIN PARTICLE COMPLEX SUBUNIT"/>
    <property type="match status" value="1"/>
</dbReference>
<dbReference type="AlphaFoldDB" id="A0A075AQ25"/>
<evidence type="ECO:0000256" key="3">
    <source>
        <dbReference type="ARBA" id="ARBA00022892"/>
    </source>
</evidence>
<reference evidence="7 9" key="1">
    <citation type="journal article" date="2013" name="Curr. Biol.">
        <title>Shared signatures of parasitism and phylogenomics unite Cryptomycota and microsporidia.</title>
        <authorList>
            <person name="James T.Y."/>
            <person name="Pelin A."/>
            <person name="Bonen L."/>
            <person name="Ahrendt S."/>
            <person name="Sain D."/>
            <person name="Corradi N."/>
            <person name="Stajich J.E."/>
        </authorList>
    </citation>
    <scope>NUCLEOTIDE SEQUENCE [LARGE SCALE GENOMIC DNA]</scope>
    <source>
        <strain evidence="7 9">CSF55</strain>
        <strain evidence="7 9">CSF55</strain>
    </source>
</reference>
<reference evidence="8" key="3">
    <citation type="submission" date="2018-08" db="EMBL/GenBank/DDBJ databases">
        <title>Leveraging single-cell genomics to expand the Fungal Tree of Life.</title>
        <authorList>
            <consortium name="DOE Joint Genome Institute"/>
            <person name="Ahrendt S.R."/>
            <person name="Quandt C.A."/>
            <person name="Ciobanu D."/>
            <person name="Clum A."/>
            <person name="Salamov A."/>
            <person name="Andreopoulos B."/>
            <person name="Cheng J.-F."/>
            <person name="Woyke T."/>
            <person name="Pelin A."/>
            <person name="Henrissat B."/>
            <person name="Reynolds N."/>
            <person name="Benny G.L."/>
            <person name="Smith M.E."/>
            <person name="James T.Y."/>
            <person name="Grigoriev I.V."/>
        </authorList>
    </citation>
    <scope>NUCLEOTIDE SEQUENCE</scope>
    <source>
        <strain evidence="8">CSF55</strain>
    </source>
</reference>
<dbReference type="InterPro" id="IPR007233">
    <property type="entry name" value="TRAPPC"/>
</dbReference>
<comment type="similarity">
    <text evidence="5">Belongs to the TRAPP small subunits family. BET5 subfamily.</text>
</comment>
<protein>
    <recommendedName>
        <fullName evidence="6">Trafficking protein particle complex subunit</fullName>
    </recommendedName>
</protein>
<dbReference type="Proteomes" id="UP000030755">
    <property type="component" value="Unassembled WGS sequence"/>
</dbReference>
<dbReference type="GO" id="GO:0005783">
    <property type="term" value="C:endoplasmic reticulum"/>
    <property type="evidence" value="ECO:0007669"/>
    <property type="project" value="UniProtKB-SubCell"/>
</dbReference>
<dbReference type="HOGENOM" id="CLU_053380_4_0_1"/>
<dbReference type="InterPro" id="IPR011012">
    <property type="entry name" value="Longin-like_dom_sf"/>
</dbReference>
<evidence type="ECO:0000313" key="9">
    <source>
        <dbReference type="Proteomes" id="UP000030755"/>
    </source>
</evidence>
<keyword evidence="4 6" id="KW-0333">Golgi apparatus</keyword>
<dbReference type="GO" id="GO:0030008">
    <property type="term" value="C:TRAPP complex"/>
    <property type="evidence" value="ECO:0007669"/>
    <property type="project" value="UniProtKB-UniRule"/>
</dbReference>
<keyword evidence="1 6" id="KW-0813">Transport</keyword>
<keyword evidence="2 6" id="KW-0256">Endoplasmic reticulum</keyword>
<sequence>MIYHLYIFDRHCQCLLNHEFPKVSNQTESSSTSTTSLAFSAATRRVLGGHRRISSMNQAEEKTSNEVENLPSVFSNMTESEKDEHAKLVYGLIFSLKNMCGKLSVTGSNKFISFKTSMYKLHLFETASGLKFVLITDPYQENLQGMLKNIYESVYVEYHVKNPNQSAANLSKGSVITSELFKSQLNKLVVGHYFLFPSYFL</sequence>
<comment type="subunit">
    <text evidence="6">Part of the multisubunit transport protein particle (TRAPP) complex.</text>
</comment>
<dbReference type="STRING" id="988480.A0A075AQ25"/>
<dbReference type="GO" id="GO:0005794">
    <property type="term" value="C:Golgi apparatus"/>
    <property type="evidence" value="ECO:0007669"/>
    <property type="project" value="UniProtKB-SubCell"/>
</dbReference>
<dbReference type="SMART" id="SM01399">
    <property type="entry name" value="Sybindin"/>
    <property type="match status" value="1"/>
</dbReference>
<dbReference type="EMBL" id="KE561161">
    <property type="protein sequence ID" value="EPZ32303.1"/>
    <property type="molecule type" value="Genomic_DNA"/>
</dbReference>
<evidence type="ECO:0000313" key="7">
    <source>
        <dbReference type="EMBL" id="EPZ32303.1"/>
    </source>
</evidence>
<keyword evidence="3 6" id="KW-0931">ER-Golgi transport</keyword>
<proteinExistence type="inferred from homology"/>
<evidence type="ECO:0000256" key="6">
    <source>
        <dbReference type="RuleBase" id="RU366065"/>
    </source>
</evidence>
<evidence type="ECO:0000313" key="10">
    <source>
        <dbReference type="Proteomes" id="UP000281549"/>
    </source>
</evidence>
<evidence type="ECO:0000256" key="4">
    <source>
        <dbReference type="ARBA" id="ARBA00023034"/>
    </source>
</evidence>
<organism evidence="7 9">
    <name type="scientific">Rozella allomycis (strain CSF55)</name>
    <dbReference type="NCBI Taxonomy" id="988480"/>
    <lineage>
        <taxon>Eukaryota</taxon>
        <taxon>Fungi</taxon>
        <taxon>Fungi incertae sedis</taxon>
        <taxon>Cryptomycota</taxon>
        <taxon>Cryptomycota incertae sedis</taxon>
        <taxon>Rozella</taxon>
    </lineage>
</organism>
<evidence type="ECO:0000313" key="8">
    <source>
        <dbReference type="EMBL" id="RKP21041.1"/>
    </source>
</evidence>
<dbReference type="EMBL" id="ML004995">
    <property type="protein sequence ID" value="RKP21041.1"/>
    <property type="molecule type" value="Genomic_DNA"/>
</dbReference>
<evidence type="ECO:0000256" key="1">
    <source>
        <dbReference type="ARBA" id="ARBA00022448"/>
    </source>
</evidence>
<dbReference type="GO" id="GO:0006888">
    <property type="term" value="P:endoplasmic reticulum to Golgi vesicle-mediated transport"/>
    <property type="evidence" value="ECO:0007669"/>
    <property type="project" value="UniProtKB-UniRule"/>
</dbReference>
<dbReference type="Gene3D" id="3.30.450.70">
    <property type="match status" value="1"/>
</dbReference>
<accession>A0A075AQ25</accession>
<dbReference type="Pfam" id="PF04099">
    <property type="entry name" value="Sybindin"/>
    <property type="match status" value="1"/>
</dbReference>
<reference evidence="10" key="2">
    <citation type="journal article" date="2018" name="Nat. Microbiol.">
        <title>Leveraging single-cell genomics to expand the fungal tree of life.</title>
        <authorList>
            <person name="Ahrendt S.R."/>
            <person name="Quandt C.A."/>
            <person name="Ciobanu D."/>
            <person name="Clum A."/>
            <person name="Salamov A."/>
            <person name="Andreopoulos B."/>
            <person name="Cheng J.F."/>
            <person name="Woyke T."/>
            <person name="Pelin A."/>
            <person name="Henrissat B."/>
            <person name="Reynolds N.K."/>
            <person name="Benny G.L."/>
            <person name="Smith M.E."/>
            <person name="James T.Y."/>
            <person name="Grigoriev I.V."/>
        </authorList>
    </citation>
    <scope>NUCLEOTIDE SEQUENCE [LARGE SCALE GENOMIC DNA]</scope>
    <source>
        <strain evidence="10">CSF55</strain>
    </source>
</reference>
<comment type="subcellular location">
    <subcellularLocation>
        <location evidence="6">Endoplasmic reticulum</location>
    </subcellularLocation>
    <subcellularLocation>
        <location evidence="6">Golgi apparatus</location>
        <location evidence="6">cis-Golgi network</location>
    </subcellularLocation>
</comment>
<evidence type="ECO:0000256" key="2">
    <source>
        <dbReference type="ARBA" id="ARBA00022824"/>
    </source>
</evidence>
<dbReference type="OMA" id="SVYVEYH"/>
<name>A0A075AQ25_ROZAC</name>
<gene>
    <name evidence="7" type="ORF">O9G_002144</name>
    <name evidence="8" type="ORF">ROZALSC1DRAFT_27517</name>
</gene>